<feature type="compositionally biased region" description="Polar residues" evidence="1">
    <location>
        <begin position="201"/>
        <end position="236"/>
    </location>
</feature>
<sequence>MEHGFVSEARRKWTNILLCQPIYPGLQDCREALNQTFSHLPSTPPTAVPAKEWDDEVAGRVEGMESQAKEIVLLYRTVTAGGPRPLQQSAFASGSDGQSRIDLVPAHLQQSDEKHPDSSTTSQYKVHRRGDEMRKVASNAHPPAMGLMGPPPERQAGSTLAPATRGYIIKGTAENRKRRTSDADMPLSKRSCDPRRGGASPESSGTALLASTSDSRPPPTTVTAASARSFPPTSVRSVRDSAAPTAIPLLGGSQIAGQYRSSPTPLRILKQICPLQVNGFQLHLCDNLKDGPEHIKEYACGKQYHICLPWWYNILNDDDEHPPCSFGGQDGSVHKDKEGKDVIHERVSCRYWLDGNCQYLTNGCNHAHNERNYRTSIRKRKVPQFVLDLAKKKSAKNKSA</sequence>
<keyword evidence="3" id="KW-1185">Reference proteome</keyword>
<evidence type="ECO:0008006" key="4">
    <source>
        <dbReference type="Google" id="ProtNLM"/>
    </source>
</evidence>
<reference evidence="2 3" key="1">
    <citation type="submission" date="2016-06" db="EMBL/GenBank/DDBJ databases">
        <authorList>
            <person name="Kjaerup R.B."/>
            <person name="Dalgaard T.S."/>
            <person name="Juul-Madsen H.R."/>
        </authorList>
    </citation>
    <scope>NUCLEOTIDE SEQUENCE [LARGE SCALE GENOMIC DNA]</scope>
</reference>
<dbReference type="AlphaFoldDB" id="A0A1X7S8Z3"/>
<feature type="region of interest" description="Disordered" evidence="1">
    <location>
        <begin position="108"/>
        <end position="239"/>
    </location>
</feature>
<dbReference type="Proteomes" id="UP000215127">
    <property type="component" value="Chromosome 13"/>
</dbReference>
<proteinExistence type="predicted"/>
<evidence type="ECO:0000313" key="3">
    <source>
        <dbReference type="Proteomes" id="UP000215127"/>
    </source>
</evidence>
<protein>
    <recommendedName>
        <fullName evidence="4">C3H1-type domain-containing protein</fullName>
    </recommendedName>
</protein>
<evidence type="ECO:0000313" key="2">
    <source>
        <dbReference type="EMBL" id="SMQ56173.1"/>
    </source>
</evidence>
<evidence type="ECO:0000256" key="1">
    <source>
        <dbReference type="SAM" id="MobiDB-lite"/>
    </source>
</evidence>
<gene>
    <name evidence="2" type="ORF">ZT3D7_G11328</name>
</gene>
<name>A0A1X7S8Z3_ZYMT9</name>
<accession>A0A1X7S8Z3</accession>
<dbReference type="EMBL" id="LT853704">
    <property type="protein sequence ID" value="SMQ56173.1"/>
    <property type="molecule type" value="Genomic_DNA"/>
</dbReference>
<organism evidence="2 3">
    <name type="scientific">Zymoseptoria tritici (strain ST99CH_3D7)</name>
    <dbReference type="NCBI Taxonomy" id="1276538"/>
    <lineage>
        <taxon>Eukaryota</taxon>
        <taxon>Fungi</taxon>
        <taxon>Dikarya</taxon>
        <taxon>Ascomycota</taxon>
        <taxon>Pezizomycotina</taxon>
        <taxon>Dothideomycetes</taxon>
        <taxon>Dothideomycetidae</taxon>
        <taxon>Mycosphaerellales</taxon>
        <taxon>Mycosphaerellaceae</taxon>
        <taxon>Zymoseptoria</taxon>
    </lineage>
</organism>